<reference evidence="7" key="1">
    <citation type="journal article" date="2019" name="Int. J. Syst. Evol. Microbiol.">
        <title>The Global Catalogue of Microorganisms (GCM) 10K type strain sequencing project: providing services to taxonomists for standard genome sequencing and annotation.</title>
        <authorList>
            <consortium name="The Broad Institute Genomics Platform"/>
            <consortium name="The Broad Institute Genome Sequencing Center for Infectious Disease"/>
            <person name="Wu L."/>
            <person name="Ma J."/>
        </authorList>
    </citation>
    <scope>NUCLEOTIDE SEQUENCE [LARGE SCALE GENOMIC DNA]</scope>
    <source>
        <strain evidence="7">NBRC 100033</strain>
    </source>
</reference>
<dbReference type="Gene3D" id="3.30.230.10">
    <property type="match status" value="1"/>
</dbReference>
<keyword evidence="1 2" id="KW-0645">Protease</keyword>
<dbReference type="GO" id="GO:0006508">
    <property type="term" value="P:proteolysis"/>
    <property type="evidence" value="ECO:0007669"/>
    <property type="project" value="UniProtKB-KW"/>
</dbReference>
<dbReference type="InterPro" id="IPR046844">
    <property type="entry name" value="Lon-like_helical"/>
</dbReference>
<dbReference type="Gene3D" id="3.40.50.300">
    <property type="entry name" value="P-loop containing nucleotide triphosphate hydrolases"/>
    <property type="match status" value="2"/>
</dbReference>
<feature type="active site" evidence="2">
    <location>
        <position position="656"/>
    </location>
</feature>
<keyword evidence="2" id="KW-0720">Serine protease</keyword>
<gene>
    <name evidence="6" type="ORF">GCM10007878_17970</name>
</gene>
<dbReference type="SUPFAM" id="SSF52540">
    <property type="entry name" value="P-loop containing nucleoside triphosphate hydrolases"/>
    <property type="match status" value="1"/>
</dbReference>
<feature type="compositionally biased region" description="Basic and acidic residues" evidence="4">
    <location>
        <begin position="790"/>
        <end position="809"/>
    </location>
</feature>
<keyword evidence="2" id="KW-0378">Hydrolase</keyword>
<dbReference type="RefSeq" id="WP_051610272.1">
    <property type="nucleotide sequence ID" value="NZ_BSOR01000029.1"/>
</dbReference>
<dbReference type="SUPFAM" id="SSF54211">
    <property type="entry name" value="Ribosomal protein S5 domain 2-like"/>
    <property type="match status" value="1"/>
</dbReference>
<dbReference type="Gene3D" id="1.10.8.60">
    <property type="match status" value="1"/>
</dbReference>
<dbReference type="InterPro" id="IPR027065">
    <property type="entry name" value="Lon_Prtase"/>
</dbReference>
<feature type="coiled-coil region" evidence="3">
    <location>
        <begin position="204"/>
        <end position="231"/>
    </location>
</feature>
<dbReference type="Pfam" id="PF20436">
    <property type="entry name" value="LonB_AAA-LID"/>
    <property type="match status" value="1"/>
</dbReference>
<dbReference type="InterPro" id="IPR008269">
    <property type="entry name" value="Lon_proteolytic"/>
</dbReference>
<sequence length="809" mass="90380">MRTPKPLPLSKLYKACRASDFSFASTQTIPPLDSFIGQERAEEALCFATAVKRKGYSIFAVGHDGLGKRTMVRRFLEKRAAKMEAPSDWMYLHDFVNPRKPWAVRLPCGLGQVFKADLQAFILDLKQAIPAAFDNEGFFERAEKIKDYYSEQQSDALKKLALEAEPLQLKLVLQSPGGYMFVPADEEGQPMEADAFSALNDEQRKVFREAIEQMEKKLRVLLRQLAQIEKQSRLEQQALNEEVTNDALGEGLENLLTQYAEYPRIEAYLKALHKDLIDNLAIFLDLDEEDEDAIASVSPDKRIPTRYQVNLVISHSKSDHAPVIEEALPTHNNIVGHIENVTYQGTVATDFSLIRPGALHRANGGFLLLNAERILSQPYAWDGLKLALRTGSLRIDTLERQLSVSGSVSLEPEPIPLTCTVALLGDYDILNALQEQDPEFMELFKVVAEFETEMPRTVPNQRLYSRLISSMVNTESLLPVSKQGVMRMIEEASRMAEHQGKISLNAAELSHLLREADYLATRELKPCIEVDDVRKALQARRRRAGLYPEQMLESITEDFIMISSAGERIGQVNGLTVVGGHDFYHGQPSRITARVHYGNGEVLDIERSVHLGGSMHSKGVMILTGFLCGLFGAEDSLPLDASLVFEQSYAGVDGDSASLGELVCLLSAMAEVPVKQSLAVTGSINQLGEVQPIGGVNEKIEGFFEVCQARGLTGEQGVIIPQQNVMQLMLREEVLEAVKQKQFHIWAVSQVEEAVQLLLGLPAKKVYEKISDRLDRLREKDNDDDEEDSKDAKEKDIKEKDTKSEPVKK</sequence>
<organism evidence="6 7">
    <name type="scientific">Marinospirillum insulare</name>
    <dbReference type="NCBI Taxonomy" id="217169"/>
    <lineage>
        <taxon>Bacteria</taxon>
        <taxon>Pseudomonadati</taxon>
        <taxon>Pseudomonadota</taxon>
        <taxon>Gammaproteobacteria</taxon>
        <taxon>Oceanospirillales</taxon>
        <taxon>Oceanospirillaceae</taxon>
        <taxon>Marinospirillum</taxon>
    </lineage>
</organism>
<feature type="active site" evidence="2">
    <location>
        <position position="699"/>
    </location>
</feature>
<dbReference type="InterPro" id="IPR027417">
    <property type="entry name" value="P-loop_NTPase"/>
</dbReference>
<dbReference type="InterPro" id="IPR046843">
    <property type="entry name" value="LonB_AAA-LID"/>
</dbReference>
<dbReference type="InterPro" id="IPR014721">
    <property type="entry name" value="Ribsml_uS5_D2-typ_fold_subgr"/>
</dbReference>
<dbReference type="GO" id="GO:0008233">
    <property type="term" value="F:peptidase activity"/>
    <property type="evidence" value="ECO:0007669"/>
    <property type="project" value="UniProtKB-KW"/>
</dbReference>
<keyword evidence="3" id="KW-0175">Coiled coil</keyword>
<evidence type="ECO:0000259" key="5">
    <source>
        <dbReference type="PROSITE" id="PS51786"/>
    </source>
</evidence>
<proteinExistence type="inferred from homology"/>
<evidence type="ECO:0000256" key="1">
    <source>
        <dbReference type="ARBA" id="ARBA00022670"/>
    </source>
</evidence>
<evidence type="ECO:0000313" key="7">
    <source>
        <dbReference type="Proteomes" id="UP001156682"/>
    </source>
</evidence>
<keyword evidence="7" id="KW-1185">Reference proteome</keyword>
<protein>
    <recommendedName>
        <fullName evidence="2">endopeptidase La</fullName>
        <ecNumber evidence="2">3.4.21.53</ecNumber>
    </recommendedName>
</protein>
<feature type="region of interest" description="Disordered" evidence="4">
    <location>
        <begin position="774"/>
        <end position="809"/>
    </location>
</feature>
<dbReference type="PROSITE" id="PS51786">
    <property type="entry name" value="LON_PROTEOLYTIC"/>
    <property type="match status" value="1"/>
</dbReference>
<comment type="similarity">
    <text evidence="2">Belongs to the peptidase S16 family.</text>
</comment>
<feature type="domain" description="Lon proteolytic" evidence="5">
    <location>
        <begin position="566"/>
        <end position="761"/>
    </location>
</feature>
<dbReference type="EC" id="3.4.21.53" evidence="2"/>
<comment type="catalytic activity">
    <reaction evidence="2">
        <text>Hydrolysis of proteins in presence of ATP.</text>
        <dbReference type="EC" id="3.4.21.53"/>
    </reaction>
</comment>
<dbReference type="PANTHER" id="PTHR10046">
    <property type="entry name" value="ATP DEPENDENT LON PROTEASE FAMILY MEMBER"/>
    <property type="match status" value="1"/>
</dbReference>
<dbReference type="PRINTS" id="PR00830">
    <property type="entry name" value="ENDOLAPTASE"/>
</dbReference>
<evidence type="ECO:0000313" key="6">
    <source>
        <dbReference type="EMBL" id="GLR64359.1"/>
    </source>
</evidence>
<dbReference type="EMBL" id="BSOR01000029">
    <property type="protein sequence ID" value="GLR64359.1"/>
    <property type="molecule type" value="Genomic_DNA"/>
</dbReference>
<accession>A0ABQ5ZW16</accession>
<dbReference type="InterPro" id="IPR041699">
    <property type="entry name" value="AAA_32"/>
</dbReference>
<dbReference type="Pfam" id="PF05362">
    <property type="entry name" value="Lon_C"/>
    <property type="match status" value="1"/>
</dbReference>
<dbReference type="Proteomes" id="UP001156682">
    <property type="component" value="Unassembled WGS sequence"/>
</dbReference>
<name>A0ABQ5ZW16_9GAMM</name>
<evidence type="ECO:0000256" key="3">
    <source>
        <dbReference type="SAM" id="Coils"/>
    </source>
</evidence>
<dbReference type="InterPro" id="IPR020568">
    <property type="entry name" value="Ribosomal_Su5_D2-typ_SF"/>
</dbReference>
<dbReference type="Pfam" id="PF20437">
    <property type="entry name" value="LonC_helical"/>
    <property type="match status" value="1"/>
</dbReference>
<evidence type="ECO:0000256" key="2">
    <source>
        <dbReference type="PROSITE-ProRule" id="PRU01122"/>
    </source>
</evidence>
<comment type="caution">
    <text evidence="6">The sequence shown here is derived from an EMBL/GenBank/DDBJ whole genome shotgun (WGS) entry which is preliminary data.</text>
</comment>
<dbReference type="Pfam" id="PF13654">
    <property type="entry name" value="AAA_32"/>
    <property type="match status" value="1"/>
</dbReference>
<evidence type="ECO:0000256" key="4">
    <source>
        <dbReference type="SAM" id="MobiDB-lite"/>
    </source>
</evidence>